<comment type="caution">
    <text evidence="2">The sequence shown here is derived from an EMBL/GenBank/DDBJ whole genome shotgun (WGS) entry which is preliminary data.</text>
</comment>
<dbReference type="InterPro" id="IPR004045">
    <property type="entry name" value="Glutathione_S-Trfase_N"/>
</dbReference>
<evidence type="ECO:0000259" key="1">
    <source>
        <dbReference type="PROSITE" id="PS50404"/>
    </source>
</evidence>
<name>A0ABY1I6A6_9HYPH</name>
<dbReference type="EMBL" id="FQZC01000001">
    <property type="protein sequence ID" value="SHI68725.1"/>
    <property type="molecule type" value="Genomic_DNA"/>
</dbReference>
<feature type="domain" description="GST N-terminal" evidence="1">
    <location>
        <begin position="22"/>
        <end position="98"/>
    </location>
</feature>
<reference evidence="2 3" key="1">
    <citation type="submission" date="2016-11" db="EMBL/GenBank/DDBJ databases">
        <authorList>
            <person name="Varghese N."/>
            <person name="Submissions S."/>
        </authorList>
    </citation>
    <scope>NUCLEOTIDE SEQUENCE [LARGE SCALE GENOMIC DNA]</scope>
    <source>
        <strain evidence="2 3">DSM 21988</strain>
    </source>
</reference>
<dbReference type="PANTHER" id="PTHR42673">
    <property type="entry name" value="MALEYLACETOACETATE ISOMERASE"/>
    <property type="match status" value="1"/>
</dbReference>
<dbReference type="Proteomes" id="UP000184290">
    <property type="component" value="Unassembled WGS sequence"/>
</dbReference>
<dbReference type="SUPFAM" id="SSF47616">
    <property type="entry name" value="GST C-terminal domain-like"/>
    <property type="match status" value="1"/>
</dbReference>
<dbReference type="Pfam" id="PF22041">
    <property type="entry name" value="GST_C_7"/>
    <property type="match status" value="1"/>
</dbReference>
<dbReference type="InterPro" id="IPR054416">
    <property type="entry name" value="GST_UstS-like_C"/>
</dbReference>
<dbReference type="PROSITE" id="PS50404">
    <property type="entry name" value="GST_NTER"/>
    <property type="match status" value="1"/>
</dbReference>
<accession>A0ABY1I6A6</accession>
<proteinExistence type="predicted"/>
<organism evidence="2 3">
    <name type="scientific">Aureimonas altamirensis DSM 21988</name>
    <dbReference type="NCBI Taxonomy" id="1121026"/>
    <lineage>
        <taxon>Bacteria</taxon>
        <taxon>Pseudomonadati</taxon>
        <taxon>Pseudomonadota</taxon>
        <taxon>Alphaproteobacteria</taxon>
        <taxon>Hyphomicrobiales</taxon>
        <taxon>Aurantimonadaceae</taxon>
        <taxon>Aureimonas</taxon>
    </lineage>
</organism>
<gene>
    <name evidence="2" type="ORF">SAMN02745911_0858</name>
</gene>
<dbReference type="InterPro" id="IPR036249">
    <property type="entry name" value="Thioredoxin-like_sf"/>
</dbReference>
<dbReference type="CDD" id="cd03202">
    <property type="entry name" value="GST_C_etherase_LigE"/>
    <property type="match status" value="1"/>
</dbReference>
<dbReference type="InterPro" id="IPR036282">
    <property type="entry name" value="Glutathione-S-Trfase_C_sf"/>
</dbReference>
<keyword evidence="3" id="KW-1185">Reference proteome</keyword>
<dbReference type="PANTHER" id="PTHR42673:SF4">
    <property type="entry name" value="MALEYLACETOACETATE ISOMERASE"/>
    <property type="match status" value="1"/>
</dbReference>
<dbReference type="Pfam" id="PF13417">
    <property type="entry name" value="GST_N_3"/>
    <property type="match status" value="1"/>
</dbReference>
<dbReference type="Gene3D" id="3.40.30.10">
    <property type="entry name" value="Glutaredoxin"/>
    <property type="match status" value="1"/>
</dbReference>
<evidence type="ECO:0000313" key="3">
    <source>
        <dbReference type="Proteomes" id="UP000184290"/>
    </source>
</evidence>
<evidence type="ECO:0000313" key="2">
    <source>
        <dbReference type="EMBL" id="SHI68725.1"/>
    </source>
</evidence>
<dbReference type="Gene3D" id="1.20.1050.10">
    <property type="match status" value="1"/>
</dbReference>
<dbReference type="SUPFAM" id="SSF52833">
    <property type="entry name" value="Thioredoxin-like"/>
    <property type="match status" value="1"/>
</dbReference>
<protein>
    <submittedName>
        <fullName evidence="2">Glutathione S-transferase</fullName>
    </submittedName>
</protein>
<sequence length="243" mass="27874">MLSRFDIMEQGGNGMSILLYELVGQDETRPFSPHCWKIRLALRHKGLDFQTVPVPFTSVRHIENGFDRTVPVLRDGKDVVQDSFAIAEYLEANYPDGRPLFGGEIGRGLARLVESWSQRTLHPFVTSVALMDIYSLLDEADKEHFRRTREAFFGMKLEEVVHRDPTHVEAFSQALNPLRATLKIQPYLSGREPGFADHIVFGAFQWLRVVSPFHPLKPDDRVMEWFERCLDLYDGEGRRVAAA</sequence>
<dbReference type="CDD" id="cd03038">
    <property type="entry name" value="GST_N_etherase_LigE"/>
    <property type="match status" value="1"/>
</dbReference>